<evidence type="ECO:0000259" key="1">
    <source>
        <dbReference type="Pfam" id="PF14574"/>
    </source>
</evidence>
<dbReference type="InterPro" id="IPR027980">
    <property type="entry name" value="RACo_C"/>
</dbReference>
<dbReference type="InterPro" id="IPR042259">
    <property type="entry name" value="Raco-like_middle_sf"/>
</dbReference>
<dbReference type="InterPro" id="IPR041414">
    <property type="entry name" value="Raco-like_middle"/>
</dbReference>
<reference evidence="3" key="1">
    <citation type="journal article" date="2021" name="PeerJ">
        <title>Extensive microbial diversity within the chicken gut microbiome revealed by metagenomics and culture.</title>
        <authorList>
            <person name="Gilroy R."/>
            <person name="Ravi A."/>
            <person name="Getino M."/>
            <person name="Pursley I."/>
            <person name="Horton D.L."/>
            <person name="Alikhan N.F."/>
            <person name="Baker D."/>
            <person name="Gharbi K."/>
            <person name="Hall N."/>
            <person name="Watson M."/>
            <person name="Adriaenssens E.M."/>
            <person name="Foster-Nyarko E."/>
            <person name="Jarju S."/>
            <person name="Secka A."/>
            <person name="Antonio M."/>
            <person name="Oren A."/>
            <person name="Chaudhuri R.R."/>
            <person name="La Ragione R."/>
            <person name="Hildebrand F."/>
            <person name="Pallen M.J."/>
        </authorList>
    </citation>
    <scope>NUCLEOTIDE SEQUENCE</scope>
    <source>
        <strain evidence="3">5032</strain>
    </source>
</reference>
<dbReference type="Proteomes" id="UP000823821">
    <property type="component" value="Unassembled WGS sequence"/>
</dbReference>
<reference evidence="3" key="2">
    <citation type="submission" date="2021-04" db="EMBL/GenBank/DDBJ databases">
        <authorList>
            <person name="Gilroy R."/>
        </authorList>
    </citation>
    <scope>NUCLEOTIDE SEQUENCE</scope>
    <source>
        <strain evidence="3">5032</strain>
    </source>
</reference>
<dbReference type="InterPro" id="IPR052911">
    <property type="entry name" value="Corrinoid_activation_enz"/>
</dbReference>
<dbReference type="SUPFAM" id="SSF54292">
    <property type="entry name" value="2Fe-2S ferredoxin-like"/>
    <property type="match status" value="1"/>
</dbReference>
<proteinExistence type="predicted"/>
<dbReference type="AlphaFoldDB" id="A0A9D2HNN3"/>
<gene>
    <name evidence="3" type="ORF">H9784_08305</name>
</gene>
<dbReference type="PANTHER" id="PTHR42895:SF2">
    <property type="entry name" value="IRON-SULFUR CLUSTER PROTEIN"/>
    <property type="match status" value="1"/>
</dbReference>
<feature type="domain" description="RACo-like middle region" evidence="2">
    <location>
        <begin position="123"/>
        <end position="266"/>
    </location>
</feature>
<evidence type="ECO:0000313" key="4">
    <source>
        <dbReference type="Proteomes" id="UP000823821"/>
    </source>
</evidence>
<sequence>MKIILHASGGEAGEERSLSAAAGAPLARTLWLSGHLPVRAMCAGLGRCGRCRVRYLTSGACPPPLPEETEILGAAAVTDGWRLACRRQVPDVDVLPLEVPALLTAARPAGPAAPAGQGGEAVALGVDLGTTSVYYRAERLSDGSPLAEGHFLNPQAGAGADVMSRLAAASRPDTAPRLAALAREAVERCLSETAAAGGRTETLCVAGNPAMTDIFLGRSVAGLCAAPYRLSHGGHETARLPGLPPVYIPPLMAPFVGGDIAAGLAALVAADTPRPLVLADLGTNGELALLDAADRLFIVSVPLGPALEGIGPECGCQAGPESVTDFRLGPQGLVPVSSLAAGPVAPCEGISATGYLALLSLLRQTGVMDADGHFQPGGAVMPLARRLAEQLDMRQGRPCLRLPHGLWLSAQDVEELLKVKAAFSLALHSLLEAAGLTPSALACLCLAGALGEHVPAGHLEMLGFVPQGMGQRIRAVGNASLRGAVLLARQAQRREALARLCARAQLLPLAEAPDFHQKYLRHMRFGAV</sequence>
<name>A0A9D2HNN3_9BACT</name>
<evidence type="ECO:0000313" key="3">
    <source>
        <dbReference type="EMBL" id="HJA79547.1"/>
    </source>
</evidence>
<dbReference type="InterPro" id="IPR036010">
    <property type="entry name" value="2Fe-2S_ferredoxin-like_sf"/>
</dbReference>
<dbReference type="Pfam" id="PF14574">
    <property type="entry name" value="RACo_C_ter"/>
    <property type="match status" value="1"/>
</dbReference>
<organism evidence="3 4">
    <name type="scientific">Candidatus Desulfovibrio intestinavium</name>
    <dbReference type="NCBI Taxonomy" id="2838534"/>
    <lineage>
        <taxon>Bacteria</taxon>
        <taxon>Pseudomonadati</taxon>
        <taxon>Thermodesulfobacteriota</taxon>
        <taxon>Desulfovibrionia</taxon>
        <taxon>Desulfovibrionales</taxon>
        <taxon>Desulfovibrionaceae</taxon>
        <taxon>Desulfovibrio</taxon>
    </lineage>
</organism>
<feature type="domain" description="RACo C-terminal" evidence="1">
    <location>
        <begin position="277"/>
        <end position="524"/>
    </location>
</feature>
<dbReference type="PANTHER" id="PTHR42895">
    <property type="entry name" value="IRON-SULFUR CLUSTER-BINDING PROTEIN-RELATED"/>
    <property type="match status" value="1"/>
</dbReference>
<dbReference type="EMBL" id="DWZD01000046">
    <property type="protein sequence ID" value="HJA79547.1"/>
    <property type="molecule type" value="Genomic_DNA"/>
</dbReference>
<dbReference type="Gene3D" id="3.30.420.480">
    <property type="entry name" value="Domain of unknown function (DUF4445)"/>
    <property type="match status" value="1"/>
</dbReference>
<comment type="caution">
    <text evidence="3">The sequence shown here is derived from an EMBL/GenBank/DDBJ whole genome shotgun (WGS) entry which is preliminary data.</text>
</comment>
<dbReference type="GO" id="GO:0051536">
    <property type="term" value="F:iron-sulfur cluster binding"/>
    <property type="evidence" value="ECO:0007669"/>
    <property type="project" value="InterPro"/>
</dbReference>
<dbReference type="Pfam" id="PF17651">
    <property type="entry name" value="Raco_middle"/>
    <property type="match status" value="1"/>
</dbReference>
<accession>A0A9D2HNN3</accession>
<protein>
    <submittedName>
        <fullName evidence="3">DUF4445 domain-containing protein</fullName>
    </submittedName>
</protein>
<dbReference type="InterPro" id="IPR012675">
    <property type="entry name" value="Beta-grasp_dom_sf"/>
</dbReference>
<dbReference type="Gene3D" id="3.10.20.30">
    <property type="match status" value="1"/>
</dbReference>
<evidence type="ECO:0000259" key="2">
    <source>
        <dbReference type="Pfam" id="PF17651"/>
    </source>
</evidence>